<organism evidence="3 4">
    <name type="scientific">Meridianimarinicoccus roseus</name>
    <dbReference type="NCBI Taxonomy" id="2072018"/>
    <lineage>
        <taxon>Bacteria</taxon>
        <taxon>Pseudomonadati</taxon>
        <taxon>Pseudomonadota</taxon>
        <taxon>Alphaproteobacteria</taxon>
        <taxon>Rhodobacterales</taxon>
        <taxon>Paracoccaceae</taxon>
        <taxon>Meridianimarinicoccus</taxon>
    </lineage>
</organism>
<dbReference type="EMBL" id="QGKU01000011">
    <property type="protein sequence ID" value="PWR04171.1"/>
    <property type="molecule type" value="Genomic_DNA"/>
</dbReference>
<dbReference type="Proteomes" id="UP000245680">
    <property type="component" value="Unassembled WGS sequence"/>
</dbReference>
<reference evidence="3 4" key="1">
    <citation type="submission" date="2018-05" db="EMBL/GenBank/DDBJ databases">
        <title>Rhodobacteraceae gen. nov., sp. nov. isolated from sea water.</title>
        <authorList>
            <person name="Ren Y."/>
        </authorList>
    </citation>
    <scope>NUCLEOTIDE SEQUENCE [LARGE SCALE GENOMIC DNA]</scope>
    <source>
        <strain evidence="3 4">TG-679</strain>
    </source>
</reference>
<feature type="region of interest" description="Disordered" evidence="1">
    <location>
        <begin position="39"/>
        <end position="82"/>
    </location>
</feature>
<comment type="caution">
    <text evidence="3">The sequence shown here is derived from an EMBL/GenBank/DDBJ whole genome shotgun (WGS) entry which is preliminary data.</text>
</comment>
<keyword evidence="2" id="KW-0472">Membrane</keyword>
<dbReference type="Gene3D" id="3.90.226.10">
    <property type="entry name" value="2-enoyl-CoA Hydratase, Chain A, domain 1"/>
    <property type="match status" value="1"/>
</dbReference>
<evidence type="ECO:0000256" key="1">
    <source>
        <dbReference type="SAM" id="MobiDB-lite"/>
    </source>
</evidence>
<accession>A0A2V2LJC4</accession>
<proteinExistence type="predicted"/>
<feature type="transmembrane region" description="Helical" evidence="2">
    <location>
        <begin position="12"/>
        <end position="31"/>
    </location>
</feature>
<dbReference type="AlphaFoldDB" id="A0A2V2LJC4"/>
<evidence type="ECO:0000313" key="4">
    <source>
        <dbReference type="Proteomes" id="UP000245680"/>
    </source>
</evidence>
<sequence length="255" mass="27288">MRVTARSGTVARVFTGVLAFQLVIAGLLILGDSRSDTPMGLPGVGPSAPRLGEPVTPGDQRRTYRPRRDRPTVVPDRVPGKMPDRLTLLREDDGTYRLEGTIDAGDAPRVIDLLADADPAPETLILQSPGGSVRDALALGRHLRHAGIGTRVLRGEVCFSACPYLLVGGATRDIDPDASVGLHQHDFGESVLLPAAFAVEDIQRGQAEVMGYLIEMGIDPAVMQHAMATPPREIYVLLPDQLDAYGFTAPPDDAQ</sequence>
<keyword evidence="2" id="KW-0812">Transmembrane</keyword>
<keyword evidence="2" id="KW-1133">Transmembrane helix</keyword>
<keyword evidence="4" id="KW-1185">Reference proteome</keyword>
<evidence type="ECO:0000256" key="2">
    <source>
        <dbReference type="SAM" id="Phobius"/>
    </source>
</evidence>
<evidence type="ECO:0008006" key="5">
    <source>
        <dbReference type="Google" id="ProtNLM"/>
    </source>
</evidence>
<name>A0A2V2LJC4_9RHOB</name>
<gene>
    <name evidence="3" type="ORF">DKT77_02790</name>
</gene>
<evidence type="ECO:0000313" key="3">
    <source>
        <dbReference type="EMBL" id="PWR04171.1"/>
    </source>
</evidence>
<dbReference type="SUPFAM" id="SSF52096">
    <property type="entry name" value="ClpP/crotonase"/>
    <property type="match status" value="1"/>
</dbReference>
<dbReference type="OrthoDB" id="5936191at2"/>
<protein>
    <recommendedName>
        <fullName evidence="5">Periplasmic protein</fullName>
    </recommendedName>
</protein>
<dbReference type="InterPro" id="IPR029045">
    <property type="entry name" value="ClpP/crotonase-like_dom_sf"/>
</dbReference>